<dbReference type="CDD" id="cd02440">
    <property type="entry name" value="AdoMet_MTases"/>
    <property type="match status" value="1"/>
</dbReference>
<dbReference type="SUPFAM" id="SSF53335">
    <property type="entry name" value="S-adenosyl-L-methionine-dependent methyltransferases"/>
    <property type="match status" value="1"/>
</dbReference>
<dbReference type="PANTHER" id="PTHR43861:SF1">
    <property type="entry name" value="TRANS-ACONITATE 2-METHYLTRANSFERASE"/>
    <property type="match status" value="1"/>
</dbReference>
<gene>
    <name evidence="1" type="ORF">D5F53_29180</name>
</gene>
<keyword evidence="1" id="KW-0489">Methyltransferase</keyword>
<dbReference type="Proteomes" id="UP000266552">
    <property type="component" value="Chromosome"/>
</dbReference>
<accession>A0A385TUM3</accession>
<proteinExistence type="predicted"/>
<evidence type="ECO:0000313" key="2">
    <source>
        <dbReference type="Proteomes" id="UP000266552"/>
    </source>
</evidence>
<dbReference type="InterPro" id="IPR029063">
    <property type="entry name" value="SAM-dependent_MTases_sf"/>
</dbReference>
<dbReference type="GO" id="GO:0008168">
    <property type="term" value="F:methyltransferase activity"/>
    <property type="evidence" value="ECO:0007669"/>
    <property type="project" value="UniProtKB-KW"/>
</dbReference>
<dbReference type="RefSeq" id="WP_119850610.1">
    <property type="nucleotide sequence ID" value="NZ_CP032412.1"/>
</dbReference>
<dbReference type="PANTHER" id="PTHR43861">
    <property type="entry name" value="TRANS-ACONITATE 2-METHYLTRANSFERASE-RELATED"/>
    <property type="match status" value="1"/>
</dbReference>
<evidence type="ECO:0000313" key="1">
    <source>
        <dbReference type="EMBL" id="AYB47121.1"/>
    </source>
</evidence>
<sequence length="357" mass="41177">MFVKLIKKKIHALVKREIDSNNKKILGELQEKNLLLENQIYALTELISTKEPARATTPSFKEEVINFFQDGISSPMFKTYVEYALRSIDRGNKMVEKYHSYLSENFEYLDIGCAYGGSVIAMINAGASRAVGIDVDNKLLELASIQADNYEVGDRSLFLNVDLQDCEQVSSLGNFDFITCIDVLEHVLDPRKSIESLALLCRTNGKLIVDIPNPYSPFWIKQDPHHHLFGTVLLEREDAIEQFVCQFGKLNYLVGHFNDLKWYESEFEGAGFKTNYLGVSYESSNDWLTVRSEIEDLLNNFEERFVDNKWTESIRSKINDAMNDYRIMFNKDITEMGDRQLFIKYGIPVYHLLCTKE</sequence>
<dbReference type="KEGG" id="plw:D5F53_29180"/>
<keyword evidence="1" id="KW-0808">Transferase</keyword>
<dbReference type="EMBL" id="CP032412">
    <property type="protein sequence ID" value="AYB47121.1"/>
    <property type="molecule type" value="Genomic_DNA"/>
</dbReference>
<name>A0A385TUM3_PAELA</name>
<keyword evidence="2" id="KW-1185">Reference proteome</keyword>
<dbReference type="Pfam" id="PF13489">
    <property type="entry name" value="Methyltransf_23"/>
    <property type="match status" value="1"/>
</dbReference>
<dbReference type="Gene3D" id="3.40.50.150">
    <property type="entry name" value="Vaccinia Virus protein VP39"/>
    <property type="match status" value="1"/>
</dbReference>
<protein>
    <submittedName>
        <fullName evidence="1">Methyltransferase domain-containing protein</fullName>
    </submittedName>
</protein>
<dbReference type="AlphaFoldDB" id="A0A385TUM3"/>
<dbReference type="GO" id="GO:0032259">
    <property type="term" value="P:methylation"/>
    <property type="evidence" value="ECO:0007669"/>
    <property type="project" value="UniProtKB-KW"/>
</dbReference>
<organism evidence="1 2">
    <name type="scientific">Paenibacillus lautus</name>
    <name type="common">Bacillus lautus</name>
    <dbReference type="NCBI Taxonomy" id="1401"/>
    <lineage>
        <taxon>Bacteria</taxon>
        <taxon>Bacillati</taxon>
        <taxon>Bacillota</taxon>
        <taxon>Bacilli</taxon>
        <taxon>Bacillales</taxon>
        <taxon>Paenibacillaceae</taxon>
        <taxon>Paenibacillus</taxon>
    </lineage>
</organism>
<reference evidence="1 2" key="1">
    <citation type="submission" date="2018-09" db="EMBL/GenBank/DDBJ databases">
        <title>Genome Sequence of Paenibacillus lautus Strain E7593-69, Azo Dye-Degrading Bacteria, Isolated from Commercial Tattoo Inks.</title>
        <authorList>
            <person name="Nho S.W."/>
            <person name="Kim S.-J."/>
            <person name="Kweon O."/>
            <person name="Cerniglia C.E."/>
        </authorList>
    </citation>
    <scope>NUCLEOTIDE SEQUENCE [LARGE SCALE GENOMIC DNA]</scope>
    <source>
        <strain evidence="1 2">E7593-69</strain>
    </source>
</reference>